<dbReference type="Gene3D" id="3.30.200.20">
    <property type="entry name" value="Phosphorylase Kinase, domain 1"/>
    <property type="match status" value="1"/>
</dbReference>
<protein>
    <submittedName>
        <fullName evidence="2">Kinase-like domain-containing protein</fullName>
    </submittedName>
</protein>
<reference evidence="3" key="1">
    <citation type="journal article" date="2023" name="Mol. Phylogenet. Evol.">
        <title>Genome-scale phylogeny and comparative genomics of the fungal order Sordariales.</title>
        <authorList>
            <person name="Hensen N."/>
            <person name="Bonometti L."/>
            <person name="Westerberg I."/>
            <person name="Brannstrom I.O."/>
            <person name="Guillou S."/>
            <person name="Cros-Aarteil S."/>
            <person name="Calhoun S."/>
            <person name="Haridas S."/>
            <person name="Kuo A."/>
            <person name="Mondo S."/>
            <person name="Pangilinan J."/>
            <person name="Riley R."/>
            <person name="LaButti K."/>
            <person name="Andreopoulos B."/>
            <person name="Lipzen A."/>
            <person name="Chen C."/>
            <person name="Yan M."/>
            <person name="Daum C."/>
            <person name="Ng V."/>
            <person name="Clum A."/>
            <person name="Steindorff A."/>
            <person name="Ohm R.A."/>
            <person name="Martin F."/>
            <person name="Silar P."/>
            <person name="Natvig D.O."/>
            <person name="Lalanne C."/>
            <person name="Gautier V."/>
            <person name="Ament-Velasquez S.L."/>
            <person name="Kruys A."/>
            <person name="Hutchinson M.I."/>
            <person name="Powell A.J."/>
            <person name="Barry K."/>
            <person name="Miller A.N."/>
            <person name="Grigoriev I.V."/>
            <person name="Debuchy R."/>
            <person name="Gladieux P."/>
            <person name="Hiltunen Thoren M."/>
            <person name="Johannesson H."/>
        </authorList>
    </citation>
    <scope>NUCLEOTIDE SEQUENCE [LARGE SCALE GENOMIC DNA]</scope>
    <source>
        <strain evidence="3">CBS 284.82</strain>
    </source>
</reference>
<keyword evidence="2" id="KW-0418">Kinase</keyword>
<keyword evidence="2" id="KW-0808">Transferase</keyword>
<dbReference type="Gene3D" id="3.90.1200.10">
    <property type="match status" value="1"/>
</dbReference>
<dbReference type="PANTHER" id="PTHR21310">
    <property type="entry name" value="AMINOGLYCOSIDE PHOSPHOTRANSFERASE-RELATED-RELATED"/>
    <property type="match status" value="1"/>
</dbReference>
<evidence type="ECO:0000259" key="1">
    <source>
        <dbReference type="Pfam" id="PF01636"/>
    </source>
</evidence>
<proteinExistence type="predicted"/>
<gene>
    <name evidence="2" type="ORF">C8A01DRAFT_46301</name>
</gene>
<dbReference type="Proteomes" id="UP001303115">
    <property type="component" value="Unassembled WGS sequence"/>
</dbReference>
<organism evidence="2 3">
    <name type="scientific">Parachaetomium inaequale</name>
    <dbReference type="NCBI Taxonomy" id="2588326"/>
    <lineage>
        <taxon>Eukaryota</taxon>
        <taxon>Fungi</taxon>
        <taxon>Dikarya</taxon>
        <taxon>Ascomycota</taxon>
        <taxon>Pezizomycotina</taxon>
        <taxon>Sordariomycetes</taxon>
        <taxon>Sordariomycetidae</taxon>
        <taxon>Sordariales</taxon>
        <taxon>Chaetomiaceae</taxon>
        <taxon>Parachaetomium</taxon>
    </lineage>
</organism>
<comment type="caution">
    <text evidence="2">The sequence shown here is derived from an EMBL/GenBank/DDBJ whole genome shotgun (WGS) entry which is preliminary data.</text>
</comment>
<dbReference type="InterPro" id="IPR011009">
    <property type="entry name" value="Kinase-like_dom_sf"/>
</dbReference>
<feature type="domain" description="Aminoglycoside phosphotransferase" evidence="1">
    <location>
        <begin position="71"/>
        <end position="278"/>
    </location>
</feature>
<dbReference type="Pfam" id="PF01636">
    <property type="entry name" value="APH"/>
    <property type="match status" value="1"/>
</dbReference>
<name>A0AAN6PHR6_9PEZI</name>
<dbReference type="InterPro" id="IPR002575">
    <property type="entry name" value="Aminoglycoside_PTrfase"/>
</dbReference>
<keyword evidence="3" id="KW-1185">Reference proteome</keyword>
<dbReference type="SUPFAM" id="SSF56112">
    <property type="entry name" value="Protein kinase-like (PK-like)"/>
    <property type="match status" value="1"/>
</dbReference>
<dbReference type="PANTHER" id="PTHR21310:SF15">
    <property type="entry name" value="AMINOGLYCOSIDE PHOSPHOTRANSFERASE DOMAIN-CONTAINING PROTEIN"/>
    <property type="match status" value="1"/>
</dbReference>
<evidence type="ECO:0000313" key="2">
    <source>
        <dbReference type="EMBL" id="KAK4040318.1"/>
    </source>
</evidence>
<dbReference type="InterPro" id="IPR051678">
    <property type="entry name" value="AGP_Transferase"/>
</dbReference>
<dbReference type="GO" id="GO:0016301">
    <property type="term" value="F:kinase activity"/>
    <property type="evidence" value="ECO:0007669"/>
    <property type="project" value="UniProtKB-KW"/>
</dbReference>
<dbReference type="EMBL" id="MU854379">
    <property type="protein sequence ID" value="KAK4040318.1"/>
    <property type="molecule type" value="Genomic_DNA"/>
</dbReference>
<sequence>MSTKLKLSSPTWPGFGGLEPGPLYDRIQTVPSRLNFKHLEKVALCARAQLGETTDSGLACTIDPFSFTHGFNNVVLEVLFSDGVCWIARIQHGSMDMPGALGDTRDLPSEITTMRTVRDRTSIPVPQVFAHDVSPSNEFGHPYILMERVTGRVLEGPIASQVPPEHLPKVAKQLADVLYQLHGLTFDRLGQLWSGEKGGGPVEISPFYAQRQADNRRALDGHLHDPEWTTACWVLKTAVPHIIIEDRVRGPFPLCHLDLHHGNLLFDDDYNLRGVIDWSQGQTVPVERLVVSPEFITFPAGSDEQNKNIRAFRALVHEHLQRLEGRESSADNSPAFLLSNFFGSKRADITHRCTYSFLHRALWDGRLVARLIYGDDVGWDQLLRVYGRTEVY</sequence>
<evidence type="ECO:0000313" key="3">
    <source>
        <dbReference type="Proteomes" id="UP001303115"/>
    </source>
</evidence>
<accession>A0AAN6PHR6</accession>
<dbReference type="AlphaFoldDB" id="A0AAN6PHR6"/>